<dbReference type="PRINTS" id="PR01035">
    <property type="entry name" value="TCRTETA"/>
</dbReference>
<feature type="transmembrane region" description="Helical" evidence="7">
    <location>
        <begin position="134"/>
        <end position="152"/>
    </location>
</feature>
<dbReference type="RefSeq" id="WP_138127142.1">
    <property type="nucleotide sequence ID" value="NZ_SWLG01000008.1"/>
</dbReference>
<evidence type="ECO:0000313" key="10">
    <source>
        <dbReference type="Proteomes" id="UP000308230"/>
    </source>
</evidence>
<feature type="transmembrane region" description="Helical" evidence="7">
    <location>
        <begin position="201"/>
        <end position="224"/>
    </location>
</feature>
<dbReference type="PANTHER" id="PTHR43124:SF3">
    <property type="entry name" value="CHLORAMPHENICOL EFFLUX PUMP RV0191"/>
    <property type="match status" value="1"/>
</dbReference>
<name>A0A5R9FBE2_9BACL</name>
<feature type="transmembrane region" description="Helical" evidence="7">
    <location>
        <begin position="158"/>
        <end position="180"/>
    </location>
</feature>
<keyword evidence="3" id="KW-1003">Cell membrane</keyword>
<feature type="transmembrane region" description="Helical" evidence="7">
    <location>
        <begin position="72"/>
        <end position="95"/>
    </location>
</feature>
<dbReference type="Pfam" id="PF07690">
    <property type="entry name" value="MFS_1"/>
    <property type="match status" value="1"/>
</dbReference>
<organism evidence="9 10">
    <name type="scientific">Exobacillus caeni</name>
    <dbReference type="NCBI Taxonomy" id="2574798"/>
    <lineage>
        <taxon>Bacteria</taxon>
        <taxon>Bacillati</taxon>
        <taxon>Bacillota</taxon>
        <taxon>Bacilli</taxon>
        <taxon>Bacillales</taxon>
        <taxon>Guptibacillaceae</taxon>
        <taxon>Exobacillus</taxon>
    </lineage>
</organism>
<dbReference type="GO" id="GO:0005886">
    <property type="term" value="C:plasma membrane"/>
    <property type="evidence" value="ECO:0007669"/>
    <property type="project" value="UniProtKB-SubCell"/>
</dbReference>
<dbReference type="InterPro" id="IPR011701">
    <property type="entry name" value="MFS"/>
</dbReference>
<dbReference type="SUPFAM" id="SSF103473">
    <property type="entry name" value="MFS general substrate transporter"/>
    <property type="match status" value="1"/>
</dbReference>
<dbReference type="PROSITE" id="PS50850">
    <property type="entry name" value="MFS"/>
    <property type="match status" value="1"/>
</dbReference>
<feature type="transmembrane region" description="Helical" evidence="7">
    <location>
        <begin position="38"/>
        <end position="60"/>
    </location>
</feature>
<dbReference type="CDD" id="cd17474">
    <property type="entry name" value="MFS_YfmO_like"/>
    <property type="match status" value="1"/>
</dbReference>
<feature type="transmembrane region" description="Helical" evidence="7">
    <location>
        <begin position="334"/>
        <end position="355"/>
    </location>
</feature>
<evidence type="ECO:0000313" key="9">
    <source>
        <dbReference type="EMBL" id="TLS36945.1"/>
    </source>
</evidence>
<dbReference type="Gene3D" id="1.20.1720.10">
    <property type="entry name" value="Multidrug resistance protein D"/>
    <property type="match status" value="1"/>
</dbReference>
<dbReference type="InterPro" id="IPR020846">
    <property type="entry name" value="MFS_dom"/>
</dbReference>
<dbReference type="Proteomes" id="UP000308230">
    <property type="component" value="Unassembled WGS sequence"/>
</dbReference>
<evidence type="ECO:0000256" key="6">
    <source>
        <dbReference type="ARBA" id="ARBA00023136"/>
    </source>
</evidence>
<keyword evidence="6 7" id="KW-0472">Membrane</keyword>
<dbReference type="InterPro" id="IPR001958">
    <property type="entry name" value="Tet-R_TetA/multi-R_MdtG-like"/>
</dbReference>
<proteinExistence type="predicted"/>
<accession>A0A5R9FBE2</accession>
<keyword evidence="2" id="KW-0813">Transport</keyword>
<dbReference type="InterPro" id="IPR050189">
    <property type="entry name" value="MFS_Efflux_Transporters"/>
</dbReference>
<feature type="transmembrane region" description="Helical" evidence="7">
    <location>
        <begin position="273"/>
        <end position="292"/>
    </location>
</feature>
<feature type="domain" description="Major facilitator superfamily (MFS) profile" evidence="8">
    <location>
        <begin position="6"/>
        <end position="385"/>
    </location>
</feature>
<evidence type="ECO:0000259" key="8">
    <source>
        <dbReference type="PROSITE" id="PS50850"/>
    </source>
</evidence>
<dbReference type="GO" id="GO:0022857">
    <property type="term" value="F:transmembrane transporter activity"/>
    <property type="evidence" value="ECO:0007669"/>
    <property type="project" value="InterPro"/>
</dbReference>
<keyword evidence="4 7" id="KW-0812">Transmembrane</keyword>
<feature type="transmembrane region" description="Helical" evidence="7">
    <location>
        <begin position="298"/>
        <end position="322"/>
    </location>
</feature>
<comment type="caution">
    <text evidence="9">The sequence shown here is derived from an EMBL/GenBank/DDBJ whole genome shotgun (WGS) entry which is preliminary data.</text>
</comment>
<feature type="transmembrane region" description="Helical" evidence="7">
    <location>
        <begin position="101"/>
        <end position="122"/>
    </location>
</feature>
<evidence type="ECO:0000256" key="4">
    <source>
        <dbReference type="ARBA" id="ARBA00022692"/>
    </source>
</evidence>
<dbReference type="OrthoDB" id="9816041at2"/>
<feature type="transmembrane region" description="Helical" evidence="7">
    <location>
        <begin position="244"/>
        <end position="261"/>
    </location>
</feature>
<evidence type="ECO:0000256" key="3">
    <source>
        <dbReference type="ARBA" id="ARBA00022475"/>
    </source>
</evidence>
<comment type="subcellular location">
    <subcellularLocation>
        <location evidence="1">Cell membrane</location>
        <topology evidence="1">Multi-pass membrane protein</topology>
    </subcellularLocation>
</comment>
<evidence type="ECO:0000256" key="7">
    <source>
        <dbReference type="SAM" id="Phobius"/>
    </source>
</evidence>
<keyword evidence="10" id="KW-1185">Reference proteome</keyword>
<dbReference type="EMBL" id="SWLG01000008">
    <property type="protein sequence ID" value="TLS36945.1"/>
    <property type="molecule type" value="Genomic_DNA"/>
</dbReference>
<evidence type="ECO:0000256" key="2">
    <source>
        <dbReference type="ARBA" id="ARBA00022448"/>
    </source>
</evidence>
<dbReference type="AlphaFoldDB" id="A0A5R9FBE2"/>
<feature type="transmembrane region" description="Helical" evidence="7">
    <location>
        <begin position="361"/>
        <end position="378"/>
    </location>
</feature>
<dbReference type="PANTHER" id="PTHR43124">
    <property type="entry name" value="PURINE EFFLUX PUMP PBUE"/>
    <property type="match status" value="1"/>
</dbReference>
<protein>
    <submittedName>
        <fullName evidence="9">MFS transporter</fullName>
    </submittedName>
</protein>
<keyword evidence="5 7" id="KW-1133">Transmembrane helix</keyword>
<dbReference type="InterPro" id="IPR036259">
    <property type="entry name" value="MFS_trans_sf"/>
</dbReference>
<evidence type="ECO:0000256" key="5">
    <source>
        <dbReference type="ARBA" id="ARBA00022989"/>
    </source>
</evidence>
<evidence type="ECO:0000256" key="1">
    <source>
        <dbReference type="ARBA" id="ARBA00004651"/>
    </source>
</evidence>
<reference evidence="9 10" key="1">
    <citation type="submission" date="2019-04" db="EMBL/GenBank/DDBJ databases">
        <title>Bacillus caeni sp. nov., a bacterium isolated from mangrove sediment.</title>
        <authorList>
            <person name="Huang H."/>
            <person name="Mo K."/>
            <person name="Hu Y."/>
        </authorList>
    </citation>
    <scope>NUCLEOTIDE SEQUENCE [LARGE SCALE GENOMIC DNA]</scope>
    <source>
        <strain evidence="9 10">HB172195</strain>
    </source>
</reference>
<sequence>MNKRWIVYLVSFAAFFGPFTQTIYTPMLPEVEQQLHTSGFMVNLTISIFTLVLALMQIVYGPMTDRRGRRKVLLTGILIYVVASIGAAFSSSIYLLLAFRALQAGGMAVGSVVAVSVIGDLYEGKLRGRAMGTFQMLVALGPVVGPVIGGFVGEHFGFHSVFWVLAVTALLLWLANFIYLPETKPDSDLRARFSMRQFSDVLSKRSGSAVILLGFIQYFTFYNFLVFLPDLLTSFYGLSASENGLVFLPMSLFVVIGSFTGGRVQEYFQGNKLLTVTASLNVFATFLFVLLAPVALPALIVSISLFGFCLGLSLPVQTTILAEEFHHNRATAIGVYNFFRYLGMAAGPLIGEFFYQFGNRIEFIFAGIVFAVAVWFAATQFSRLRKESGAAV</sequence>
<gene>
    <name evidence="9" type="ORF">FCL54_13395</name>
</gene>